<dbReference type="InterPro" id="IPR046947">
    <property type="entry name" value="LytR-like"/>
</dbReference>
<feature type="modified residue" description="4-aspartylphosphate" evidence="1">
    <location>
        <position position="64"/>
    </location>
</feature>
<dbReference type="InterPro" id="IPR001789">
    <property type="entry name" value="Sig_transdc_resp-reg_receiver"/>
</dbReference>
<dbReference type="Proteomes" id="UP000006403">
    <property type="component" value="Unassembled WGS sequence"/>
</dbReference>
<comment type="caution">
    <text evidence="4">The sequence shown here is derived from an EMBL/GenBank/DDBJ whole genome shotgun (WGS) entry which is preliminary data.</text>
</comment>
<dbReference type="Gene3D" id="2.40.50.1020">
    <property type="entry name" value="LytTr DNA-binding domain"/>
    <property type="match status" value="1"/>
</dbReference>
<evidence type="ECO:0000256" key="1">
    <source>
        <dbReference type="PROSITE-ProRule" id="PRU00169"/>
    </source>
</evidence>
<dbReference type="SMART" id="SM00850">
    <property type="entry name" value="LytTR"/>
    <property type="match status" value="1"/>
</dbReference>
<feature type="domain" description="HTH LytTR-type" evidence="3">
    <location>
        <begin position="137"/>
        <end position="207"/>
    </location>
</feature>
<reference evidence="4 5" key="1">
    <citation type="submission" date="2012-04" db="EMBL/GenBank/DDBJ databases">
        <authorList>
            <person name="Weinstock G."/>
            <person name="Sodergren E."/>
            <person name="Lobos E.A."/>
            <person name="Fulton L."/>
            <person name="Fulton R."/>
            <person name="Courtney L."/>
            <person name="Fronick C."/>
            <person name="O'Laughlin M."/>
            <person name="Godfrey J."/>
            <person name="Wilson R.M."/>
            <person name="Miner T."/>
            <person name="Farmer C."/>
            <person name="Delehaunty K."/>
            <person name="Cordes M."/>
            <person name="Minx P."/>
            <person name="Tomlinson C."/>
            <person name="Chen J."/>
            <person name="Wollam A."/>
            <person name="Pepin K.H."/>
            <person name="Bhonagiri V."/>
            <person name="Zhang X."/>
            <person name="Suruliraj S."/>
            <person name="Warren W."/>
            <person name="Mitreva M."/>
            <person name="Mardis E.R."/>
            <person name="Wilson R.K."/>
        </authorList>
    </citation>
    <scope>NUCLEOTIDE SEQUENCE [LARGE SCALE GENOMIC DNA]</scope>
    <source>
        <strain evidence="4 5">505</strain>
    </source>
</reference>
<dbReference type="PROSITE" id="PS50110">
    <property type="entry name" value="RESPONSE_REGULATORY"/>
    <property type="match status" value="1"/>
</dbReference>
<dbReference type="PATRIC" id="fig|1134806.3.peg.1591"/>
<dbReference type="HOGENOM" id="CLU_000445_14_2_9"/>
<dbReference type="CDD" id="cd00156">
    <property type="entry name" value="REC"/>
    <property type="match status" value="1"/>
</dbReference>
<dbReference type="PROSITE" id="PS50930">
    <property type="entry name" value="HTH_LYTTR"/>
    <property type="match status" value="1"/>
</dbReference>
<dbReference type="SUPFAM" id="SSF52172">
    <property type="entry name" value="CheY-like"/>
    <property type="match status" value="1"/>
</dbReference>
<evidence type="ECO:0000313" key="4">
    <source>
        <dbReference type="EMBL" id="EJY45205.1"/>
    </source>
</evidence>
<dbReference type="PANTHER" id="PTHR37299:SF1">
    <property type="entry name" value="STAGE 0 SPORULATION PROTEIN A HOMOLOG"/>
    <property type="match status" value="1"/>
</dbReference>
<dbReference type="Gene3D" id="3.40.50.2300">
    <property type="match status" value="1"/>
</dbReference>
<dbReference type="InterPro" id="IPR007492">
    <property type="entry name" value="LytTR_DNA-bd_dom"/>
</dbReference>
<evidence type="ECO:0000259" key="3">
    <source>
        <dbReference type="PROSITE" id="PS50930"/>
    </source>
</evidence>
<feature type="domain" description="Response regulatory" evidence="2">
    <location>
        <begin position="12"/>
        <end position="127"/>
    </location>
</feature>
<gene>
    <name evidence="4" type="ORF">HMPREF1348_01672</name>
</gene>
<name>J7CUV4_ENTFC</name>
<dbReference type="EMBL" id="AMBL01000053">
    <property type="protein sequence ID" value="EJY45205.1"/>
    <property type="molecule type" value="Genomic_DNA"/>
</dbReference>
<protein>
    <submittedName>
        <fullName evidence="4">Response regulator receiver domain protein</fullName>
    </submittedName>
</protein>
<evidence type="ECO:0000259" key="2">
    <source>
        <dbReference type="PROSITE" id="PS50110"/>
    </source>
</evidence>
<dbReference type="AlphaFoldDB" id="J7CUV4"/>
<accession>J7CUV4</accession>
<evidence type="ECO:0000313" key="5">
    <source>
        <dbReference type="Proteomes" id="UP000006403"/>
    </source>
</evidence>
<dbReference type="PANTHER" id="PTHR37299">
    <property type="entry name" value="TRANSCRIPTIONAL REGULATOR-RELATED"/>
    <property type="match status" value="1"/>
</dbReference>
<organism evidence="4 5">
    <name type="scientific">Enterococcus faecium 505</name>
    <dbReference type="NCBI Taxonomy" id="1134806"/>
    <lineage>
        <taxon>Bacteria</taxon>
        <taxon>Bacillati</taxon>
        <taxon>Bacillota</taxon>
        <taxon>Bacilli</taxon>
        <taxon>Lactobacillales</taxon>
        <taxon>Enterococcaceae</taxon>
        <taxon>Enterococcus</taxon>
    </lineage>
</organism>
<dbReference type="Pfam" id="PF00072">
    <property type="entry name" value="Response_reg"/>
    <property type="match status" value="1"/>
</dbReference>
<keyword evidence="1" id="KW-0597">Phosphoprotein</keyword>
<dbReference type="InterPro" id="IPR011006">
    <property type="entry name" value="CheY-like_superfamily"/>
</dbReference>
<dbReference type="GO" id="GO:0003677">
    <property type="term" value="F:DNA binding"/>
    <property type="evidence" value="ECO:0007669"/>
    <property type="project" value="InterPro"/>
</dbReference>
<dbReference type="SMART" id="SM00448">
    <property type="entry name" value="REC"/>
    <property type="match status" value="1"/>
</dbReference>
<sequence>MSAYNRSDIMLKVAICDDEPGIANYVGNLLQNYDPDLFEPYVYYDPSKLIKQMDQLNFDMYILDIEFPGKNGMEVADFIRQNDFNVPIIFLTSYREYMEKVFKLHTFDYILKPLEQNYFFQVIERAIKYLGILNNKFEFSYRKTDYRIALNDILFFEKNRRQVFINMTSQNKYVANMSTSEIIAKLPSTFVQTHASFIINMEHIREIGKNYVRLSNCENIIELPISRKFKADALTKILMRKRDLF</sequence>
<dbReference type="Pfam" id="PF04397">
    <property type="entry name" value="LytTR"/>
    <property type="match status" value="1"/>
</dbReference>
<dbReference type="GO" id="GO:0000156">
    <property type="term" value="F:phosphorelay response regulator activity"/>
    <property type="evidence" value="ECO:0007669"/>
    <property type="project" value="InterPro"/>
</dbReference>
<proteinExistence type="predicted"/>